<dbReference type="Proteomes" id="UP000051783">
    <property type="component" value="Unassembled WGS sequence"/>
</dbReference>
<sequence length="66" mass="7028">MMKQLTIIVWAVLFGEVIGYIGGALETLTWNPGQIGVISAVFALIVVNGITIITNNSLPVKGSEKK</sequence>
<keyword evidence="3" id="KW-1185">Reference proteome</keyword>
<keyword evidence="1" id="KW-0472">Membrane</keyword>
<proteinExistence type="predicted"/>
<dbReference type="EMBL" id="JQCL01000080">
    <property type="protein sequence ID" value="KRO08635.1"/>
    <property type="molecule type" value="Genomic_DNA"/>
</dbReference>
<reference evidence="2 3" key="1">
    <citation type="journal article" date="2015" name="Genome Announc.">
        <title>Expanding the biotechnology potential of lactobacilli through comparative genomics of 213 strains and associated genera.</title>
        <authorList>
            <person name="Sun Z."/>
            <person name="Harris H.M."/>
            <person name="McCann A."/>
            <person name="Guo C."/>
            <person name="Argimon S."/>
            <person name="Zhang W."/>
            <person name="Yang X."/>
            <person name="Jeffery I.B."/>
            <person name="Cooney J.C."/>
            <person name="Kagawa T.F."/>
            <person name="Liu W."/>
            <person name="Song Y."/>
            <person name="Salvetti E."/>
            <person name="Wrobel A."/>
            <person name="Rasinkangas P."/>
            <person name="Parkhill J."/>
            <person name="Rea M.C."/>
            <person name="O'Sullivan O."/>
            <person name="Ritari J."/>
            <person name="Douillard F.P."/>
            <person name="Paul Ross R."/>
            <person name="Yang R."/>
            <person name="Briner A.E."/>
            <person name="Felis G.E."/>
            <person name="de Vos W.M."/>
            <person name="Barrangou R."/>
            <person name="Klaenhammer T.R."/>
            <person name="Caufield P.W."/>
            <person name="Cui Y."/>
            <person name="Zhang H."/>
            <person name="O'Toole P.W."/>
        </authorList>
    </citation>
    <scope>NUCLEOTIDE SEQUENCE [LARGE SCALE GENOMIC DNA]</scope>
    <source>
        <strain evidence="2 3">LMG 26013</strain>
    </source>
</reference>
<keyword evidence="1" id="KW-0812">Transmembrane</keyword>
<feature type="transmembrane region" description="Helical" evidence="1">
    <location>
        <begin position="35"/>
        <end position="58"/>
    </location>
</feature>
<dbReference type="STRING" id="942150.IV64_GL000727"/>
<dbReference type="Pfam" id="PF11151">
    <property type="entry name" value="DUF2929"/>
    <property type="match status" value="1"/>
</dbReference>
<comment type="caution">
    <text evidence="2">The sequence shown here is derived from an EMBL/GenBank/DDBJ whole genome shotgun (WGS) entry which is preliminary data.</text>
</comment>
<evidence type="ECO:0000256" key="1">
    <source>
        <dbReference type="SAM" id="Phobius"/>
    </source>
</evidence>
<name>A0A0R2M9E1_9LACO</name>
<dbReference type="OrthoDB" id="2300224at2"/>
<gene>
    <name evidence="2" type="ORF">IV64_GL000727</name>
</gene>
<evidence type="ECO:0008006" key="4">
    <source>
        <dbReference type="Google" id="ProtNLM"/>
    </source>
</evidence>
<dbReference type="RefSeq" id="WP_057707218.1">
    <property type="nucleotide sequence ID" value="NZ_JQCL01000080.1"/>
</dbReference>
<evidence type="ECO:0000313" key="3">
    <source>
        <dbReference type="Proteomes" id="UP000051783"/>
    </source>
</evidence>
<evidence type="ECO:0000313" key="2">
    <source>
        <dbReference type="EMBL" id="KRO08635.1"/>
    </source>
</evidence>
<protein>
    <recommendedName>
        <fullName evidence="4">Integral membrane protein</fullName>
    </recommendedName>
</protein>
<dbReference type="AlphaFoldDB" id="A0A0R2M9E1"/>
<accession>A0A0R2M9E1</accession>
<dbReference type="PATRIC" id="fig|942150.3.peg.744"/>
<keyword evidence="1" id="KW-1133">Transmembrane helix</keyword>
<dbReference type="InterPro" id="IPR021324">
    <property type="entry name" value="DUF2929"/>
</dbReference>
<organism evidence="2 3">
    <name type="scientific">Lactiplantibacillus xiangfangensis</name>
    <dbReference type="NCBI Taxonomy" id="942150"/>
    <lineage>
        <taxon>Bacteria</taxon>
        <taxon>Bacillati</taxon>
        <taxon>Bacillota</taxon>
        <taxon>Bacilli</taxon>
        <taxon>Lactobacillales</taxon>
        <taxon>Lactobacillaceae</taxon>
        <taxon>Lactiplantibacillus</taxon>
    </lineage>
</organism>